<reference evidence="2 3" key="1">
    <citation type="journal article" date="2021" name="Nat. Plants">
        <title>The Taxus genome provides insights into paclitaxel biosynthesis.</title>
        <authorList>
            <person name="Xiong X."/>
            <person name="Gou J."/>
            <person name="Liao Q."/>
            <person name="Li Y."/>
            <person name="Zhou Q."/>
            <person name="Bi G."/>
            <person name="Li C."/>
            <person name="Du R."/>
            <person name="Wang X."/>
            <person name="Sun T."/>
            <person name="Guo L."/>
            <person name="Liang H."/>
            <person name="Lu P."/>
            <person name="Wu Y."/>
            <person name="Zhang Z."/>
            <person name="Ro D.K."/>
            <person name="Shang Y."/>
            <person name="Huang S."/>
            <person name="Yan J."/>
        </authorList>
    </citation>
    <scope>NUCLEOTIDE SEQUENCE [LARGE SCALE GENOMIC DNA]</scope>
    <source>
        <strain evidence="2">Ta-2019</strain>
    </source>
</reference>
<organism evidence="2 3">
    <name type="scientific">Taxus chinensis</name>
    <name type="common">Chinese yew</name>
    <name type="synonym">Taxus wallichiana var. chinensis</name>
    <dbReference type="NCBI Taxonomy" id="29808"/>
    <lineage>
        <taxon>Eukaryota</taxon>
        <taxon>Viridiplantae</taxon>
        <taxon>Streptophyta</taxon>
        <taxon>Embryophyta</taxon>
        <taxon>Tracheophyta</taxon>
        <taxon>Spermatophyta</taxon>
        <taxon>Pinopsida</taxon>
        <taxon>Pinidae</taxon>
        <taxon>Conifers II</taxon>
        <taxon>Cupressales</taxon>
        <taxon>Taxaceae</taxon>
        <taxon>Taxus</taxon>
    </lineage>
</organism>
<feature type="non-terminal residue" evidence="2">
    <location>
        <position position="1"/>
    </location>
</feature>
<gene>
    <name evidence="2" type="ORF">KI387_042570</name>
</gene>
<protein>
    <submittedName>
        <fullName evidence="2">Uncharacterized protein</fullName>
    </submittedName>
</protein>
<sequence>SIYEVFTPSPTSIADEKSHEEEKAGSCFNHESCSPNDEKEEVEDSLEADLEDVLDVFEYLYSKDTINVSLEDLVAKHGYVLDEVDDFEPIQVEKERHDTINMKKKYEVIQGSLEEKMSSHKEKISMVESRYIVDTITQAWFEAKKSMEFQRRYQDVDLSLKRRKGDAFIQ</sequence>
<dbReference type="AlphaFoldDB" id="A0AA38F742"/>
<evidence type="ECO:0000313" key="3">
    <source>
        <dbReference type="Proteomes" id="UP000824469"/>
    </source>
</evidence>
<dbReference type="Proteomes" id="UP000824469">
    <property type="component" value="Unassembled WGS sequence"/>
</dbReference>
<proteinExistence type="predicted"/>
<evidence type="ECO:0000313" key="2">
    <source>
        <dbReference type="EMBL" id="KAH9292253.1"/>
    </source>
</evidence>
<accession>A0AA38F742</accession>
<evidence type="ECO:0000256" key="1">
    <source>
        <dbReference type="SAM" id="MobiDB-lite"/>
    </source>
</evidence>
<name>A0AA38F742_TAXCH</name>
<feature type="compositionally biased region" description="Basic and acidic residues" evidence="1">
    <location>
        <begin position="14"/>
        <end position="24"/>
    </location>
</feature>
<feature type="non-terminal residue" evidence="2">
    <location>
        <position position="170"/>
    </location>
</feature>
<keyword evidence="3" id="KW-1185">Reference proteome</keyword>
<dbReference type="EMBL" id="JAHRHJ020003210">
    <property type="protein sequence ID" value="KAH9292253.1"/>
    <property type="molecule type" value="Genomic_DNA"/>
</dbReference>
<comment type="caution">
    <text evidence="2">The sequence shown here is derived from an EMBL/GenBank/DDBJ whole genome shotgun (WGS) entry which is preliminary data.</text>
</comment>
<feature type="region of interest" description="Disordered" evidence="1">
    <location>
        <begin position="1"/>
        <end position="44"/>
    </location>
</feature>